<proteinExistence type="predicted"/>
<name>A0A6C0ARH1_9ZZZZ</name>
<organism evidence="1">
    <name type="scientific">viral metagenome</name>
    <dbReference type="NCBI Taxonomy" id="1070528"/>
    <lineage>
        <taxon>unclassified sequences</taxon>
        <taxon>metagenomes</taxon>
        <taxon>organismal metagenomes</taxon>
    </lineage>
</organism>
<reference evidence="1" key="1">
    <citation type="journal article" date="2020" name="Nature">
        <title>Giant virus diversity and host interactions through global metagenomics.</title>
        <authorList>
            <person name="Schulz F."/>
            <person name="Roux S."/>
            <person name="Paez-Espino D."/>
            <person name="Jungbluth S."/>
            <person name="Walsh D.A."/>
            <person name="Denef V.J."/>
            <person name="McMahon K.D."/>
            <person name="Konstantinidis K.T."/>
            <person name="Eloe-Fadrosh E.A."/>
            <person name="Kyrpides N.C."/>
            <person name="Woyke T."/>
        </authorList>
    </citation>
    <scope>NUCLEOTIDE SEQUENCE</scope>
    <source>
        <strain evidence="1">GVMAG-S-1101171-111</strain>
    </source>
</reference>
<evidence type="ECO:0000313" key="1">
    <source>
        <dbReference type="EMBL" id="QHS82507.1"/>
    </source>
</evidence>
<accession>A0A6C0ARH1</accession>
<sequence length="288" mass="34684">MITIQKNIIKEYIDRNMSVAFLIPIYPKHYEFMYQFIRKVNNKIDIILIFSHDKDYLEFEMKDSIKSVVLENIDLENIYYMLIVNSKKMLGLNYVKNVIKYDYYIVCDAEIDIIESNFTVENIQKKIESIFTEKKIYVGNTTSLDPVMEYSATLFSEDDLNRIKKKTNNFESNNWWSDIPVIKKEHIQDYLDKIGFPTCLERLNYLMWDTTMYCYYLLIYQGFENINYTSIINRLSSLESYYTENESDLIELKKMKYGFSWVTPKLYKKHKEFLEGEGTFLLYHLDRE</sequence>
<protein>
    <submittedName>
        <fullName evidence="1">Uncharacterized protein</fullName>
    </submittedName>
</protein>
<dbReference type="AlphaFoldDB" id="A0A6C0ARH1"/>
<dbReference type="EMBL" id="MN740803">
    <property type="protein sequence ID" value="QHS82507.1"/>
    <property type="molecule type" value="Genomic_DNA"/>
</dbReference>